<evidence type="ECO:0000256" key="1">
    <source>
        <dbReference type="SAM" id="MobiDB-lite"/>
    </source>
</evidence>
<accession>A0AA88N0U7</accession>
<dbReference type="AlphaFoldDB" id="A0AA88N0U7"/>
<proteinExistence type="predicted"/>
<protein>
    <submittedName>
        <fullName evidence="2">Uncharacterized protein</fullName>
    </submittedName>
</protein>
<name>A0AA88N0U7_CHASR</name>
<organism evidence="2 3">
    <name type="scientific">Channa striata</name>
    <name type="common">Snakehead murrel</name>
    <name type="synonym">Ophicephalus striatus</name>
    <dbReference type="NCBI Taxonomy" id="64152"/>
    <lineage>
        <taxon>Eukaryota</taxon>
        <taxon>Metazoa</taxon>
        <taxon>Chordata</taxon>
        <taxon>Craniata</taxon>
        <taxon>Vertebrata</taxon>
        <taxon>Euteleostomi</taxon>
        <taxon>Actinopterygii</taxon>
        <taxon>Neopterygii</taxon>
        <taxon>Teleostei</taxon>
        <taxon>Neoteleostei</taxon>
        <taxon>Acanthomorphata</taxon>
        <taxon>Anabantaria</taxon>
        <taxon>Anabantiformes</taxon>
        <taxon>Channoidei</taxon>
        <taxon>Channidae</taxon>
        <taxon>Channa</taxon>
    </lineage>
</organism>
<gene>
    <name evidence="2" type="ORF">Q5P01_009230</name>
</gene>
<dbReference type="EMBL" id="JAUPFM010000006">
    <property type="protein sequence ID" value="KAK2849396.1"/>
    <property type="molecule type" value="Genomic_DNA"/>
</dbReference>
<feature type="compositionally biased region" description="Basic and acidic residues" evidence="1">
    <location>
        <begin position="60"/>
        <end position="77"/>
    </location>
</feature>
<evidence type="ECO:0000313" key="2">
    <source>
        <dbReference type="EMBL" id="KAK2849396.1"/>
    </source>
</evidence>
<comment type="caution">
    <text evidence="2">The sequence shown here is derived from an EMBL/GenBank/DDBJ whole genome shotgun (WGS) entry which is preliminary data.</text>
</comment>
<evidence type="ECO:0000313" key="3">
    <source>
        <dbReference type="Proteomes" id="UP001187415"/>
    </source>
</evidence>
<keyword evidence="3" id="KW-1185">Reference proteome</keyword>
<feature type="region of interest" description="Disordered" evidence="1">
    <location>
        <begin position="59"/>
        <end position="83"/>
    </location>
</feature>
<dbReference type="Proteomes" id="UP001187415">
    <property type="component" value="Unassembled WGS sequence"/>
</dbReference>
<reference evidence="2" key="1">
    <citation type="submission" date="2023-07" db="EMBL/GenBank/DDBJ databases">
        <title>Chromosome-level Genome Assembly of Striped Snakehead (Channa striata).</title>
        <authorList>
            <person name="Liu H."/>
        </authorList>
    </citation>
    <scope>NUCLEOTIDE SEQUENCE</scope>
    <source>
        <strain evidence="2">Gz</strain>
        <tissue evidence="2">Muscle</tissue>
    </source>
</reference>
<sequence>MLPNCCCKHFCHVIKAERCVRQKRGFDVRQTARVTFFVQDELGGVLWRKTKRLLCLGSQGREEHQQSEETEERERRLLSPLLL</sequence>